<proteinExistence type="predicted"/>
<feature type="region of interest" description="Disordered" evidence="1">
    <location>
        <begin position="152"/>
        <end position="199"/>
    </location>
</feature>
<evidence type="ECO:0000313" key="2">
    <source>
        <dbReference type="EMBL" id="CAK7944467.1"/>
    </source>
</evidence>
<comment type="caution">
    <text evidence="2">The sequence shown here is derived from an EMBL/GenBank/DDBJ whole genome shotgun (WGS) entry which is preliminary data.</text>
</comment>
<dbReference type="AlphaFoldDB" id="A0AAV1VE50"/>
<protein>
    <submittedName>
        <fullName evidence="2">Uncharacterized protein</fullName>
    </submittedName>
</protein>
<sequence>MNVREAILTTLSNLPPVESASVTSGVRSPPVVIDSSVVAVHAAPADVGSATPVDLVGGHLTTSVPTVDVVALCRRVEACERRLALMCPSPHYCSLRCERLERKLGNSCALVSHLRDKLEVEMALTDHWRRQVDLRHSRMSLLVAELGHSDDFNEPLKGGTGRPTRSSMSPTPSRCLTPTRVSSEGCQEIRPQVIGPKLP</sequence>
<gene>
    <name evidence="2" type="ORF">PM001_LOCUS29617</name>
    <name evidence="3" type="ORF">PM001_LOCUS29619</name>
</gene>
<evidence type="ECO:0000256" key="1">
    <source>
        <dbReference type="SAM" id="MobiDB-lite"/>
    </source>
</evidence>
<feature type="compositionally biased region" description="Low complexity" evidence="1">
    <location>
        <begin position="162"/>
        <end position="174"/>
    </location>
</feature>
<organism evidence="2 4">
    <name type="scientific">Peronospora matthiolae</name>
    <dbReference type="NCBI Taxonomy" id="2874970"/>
    <lineage>
        <taxon>Eukaryota</taxon>
        <taxon>Sar</taxon>
        <taxon>Stramenopiles</taxon>
        <taxon>Oomycota</taxon>
        <taxon>Peronosporomycetes</taxon>
        <taxon>Peronosporales</taxon>
        <taxon>Peronosporaceae</taxon>
        <taxon>Peronospora</taxon>
    </lineage>
</organism>
<name>A0AAV1VE50_9STRA</name>
<dbReference type="EMBL" id="CAKLBY020000308">
    <property type="protein sequence ID" value="CAK7944467.1"/>
    <property type="molecule type" value="Genomic_DNA"/>
</dbReference>
<reference evidence="2" key="1">
    <citation type="submission" date="2024-01" db="EMBL/GenBank/DDBJ databases">
        <authorList>
            <person name="Webb A."/>
        </authorList>
    </citation>
    <scope>NUCLEOTIDE SEQUENCE</scope>
    <source>
        <strain evidence="2">Pm1</strain>
    </source>
</reference>
<evidence type="ECO:0000313" key="3">
    <source>
        <dbReference type="EMBL" id="CAK7944469.1"/>
    </source>
</evidence>
<evidence type="ECO:0000313" key="4">
    <source>
        <dbReference type="Proteomes" id="UP001162060"/>
    </source>
</evidence>
<dbReference type="Proteomes" id="UP001162060">
    <property type="component" value="Unassembled WGS sequence"/>
</dbReference>
<dbReference type="EMBL" id="CAKLBY020000308">
    <property type="protein sequence ID" value="CAK7944469.1"/>
    <property type="molecule type" value="Genomic_DNA"/>
</dbReference>
<accession>A0AAV1VE50</accession>